<dbReference type="PANTHER" id="PTHR38477">
    <property type="entry name" value="HYPOTHETICAL EXPORTED PROTEIN"/>
    <property type="match status" value="1"/>
</dbReference>
<dbReference type="AlphaFoldDB" id="A0A3B7MXZ0"/>
<dbReference type="PANTHER" id="PTHR38477:SF1">
    <property type="entry name" value="MUREIN L,D-TRANSPEPTIDASE CATALYTIC DOMAIN FAMILY PROTEIN"/>
    <property type="match status" value="1"/>
</dbReference>
<reference evidence="1 2" key="1">
    <citation type="submission" date="2018-09" db="EMBL/GenBank/DDBJ databases">
        <title>Genome sequencing of strain 6GH32-13.</title>
        <authorList>
            <person name="Weon H.-Y."/>
            <person name="Heo J."/>
            <person name="Kwon S.-W."/>
        </authorList>
    </citation>
    <scope>NUCLEOTIDE SEQUENCE [LARGE SCALE GENOMIC DNA]</scope>
    <source>
        <strain evidence="1 2">5GH32-13</strain>
    </source>
</reference>
<dbReference type="Pfam" id="PF13645">
    <property type="entry name" value="YkuD_2"/>
    <property type="match status" value="1"/>
</dbReference>
<evidence type="ECO:0008006" key="3">
    <source>
        <dbReference type="Google" id="ProtNLM"/>
    </source>
</evidence>
<gene>
    <name evidence="1" type="ORF">D3H65_14905</name>
</gene>
<dbReference type="Proteomes" id="UP000263900">
    <property type="component" value="Chromosome"/>
</dbReference>
<evidence type="ECO:0000313" key="1">
    <source>
        <dbReference type="EMBL" id="AXY75191.1"/>
    </source>
</evidence>
<sequence>MKKPNKARTLQLISAPLLGLAILLQCAFIPAPTSVYPVAFKVRGTTAPHIKNTSKSAAFSFLHSMEIYDSLHLEDLGLSKMVFRMAVKGMEKLSNAGRLKGNLISIIDFSQPSTSKRLYVIDMDNYELLYNTWVAHGMKSGKTMAKLFSNKPSSNKSSLGFYVTGEAYQGSNGYSLKLQGMEKGINDFAYRRAIVIHGADYVSEQWISSQGYIGRSKGCPAVPVDVCQPMIDQIKDGTCLFIYHPTSTYRAKSPLLRK</sequence>
<protein>
    <recommendedName>
        <fullName evidence="3">Murein L,D-transpeptidase catalytic domain family protein</fullName>
    </recommendedName>
</protein>
<dbReference type="OrthoDB" id="9815195at2"/>
<dbReference type="RefSeq" id="WP_119051072.1">
    <property type="nucleotide sequence ID" value="NZ_CP032157.1"/>
</dbReference>
<keyword evidence="2" id="KW-1185">Reference proteome</keyword>
<dbReference type="KEGG" id="pseg:D3H65_14905"/>
<dbReference type="EMBL" id="CP032157">
    <property type="protein sequence ID" value="AXY75191.1"/>
    <property type="molecule type" value="Genomic_DNA"/>
</dbReference>
<proteinExistence type="predicted"/>
<dbReference type="InterPro" id="IPR032676">
    <property type="entry name" value="YkuD_2"/>
</dbReference>
<evidence type="ECO:0000313" key="2">
    <source>
        <dbReference type="Proteomes" id="UP000263900"/>
    </source>
</evidence>
<accession>A0A3B7MXZ0</accession>
<name>A0A3B7MXZ0_9BACT</name>
<organism evidence="1 2">
    <name type="scientific">Paraflavitalea soli</name>
    <dbReference type="NCBI Taxonomy" id="2315862"/>
    <lineage>
        <taxon>Bacteria</taxon>
        <taxon>Pseudomonadati</taxon>
        <taxon>Bacteroidota</taxon>
        <taxon>Chitinophagia</taxon>
        <taxon>Chitinophagales</taxon>
        <taxon>Chitinophagaceae</taxon>
        <taxon>Paraflavitalea</taxon>
    </lineage>
</organism>